<evidence type="ECO:0000313" key="10">
    <source>
        <dbReference type="Proteomes" id="UP001296706"/>
    </source>
</evidence>
<evidence type="ECO:0000256" key="1">
    <source>
        <dbReference type="ARBA" id="ARBA00004651"/>
    </source>
</evidence>
<evidence type="ECO:0000256" key="7">
    <source>
        <dbReference type="RuleBase" id="RU363032"/>
    </source>
</evidence>
<keyword evidence="5 7" id="KW-1133">Transmembrane helix</keyword>
<feature type="transmembrane region" description="Helical" evidence="7">
    <location>
        <begin position="256"/>
        <end position="277"/>
    </location>
</feature>
<gene>
    <name evidence="9" type="ORF">HF577_01690</name>
</gene>
<evidence type="ECO:0000256" key="2">
    <source>
        <dbReference type="ARBA" id="ARBA00022448"/>
    </source>
</evidence>
<evidence type="ECO:0000256" key="3">
    <source>
        <dbReference type="ARBA" id="ARBA00022475"/>
    </source>
</evidence>
<organism evidence="9 10">
    <name type="scientific">Pseudonocardia xinjiangensis</name>
    <dbReference type="NCBI Taxonomy" id="75289"/>
    <lineage>
        <taxon>Bacteria</taxon>
        <taxon>Bacillati</taxon>
        <taxon>Actinomycetota</taxon>
        <taxon>Actinomycetes</taxon>
        <taxon>Pseudonocardiales</taxon>
        <taxon>Pseudonocardiaceae</taxon>
        <taxon>Pseudonocardia</taxon>
    </lineage>
</organism>
<feature type="domain" description="ABC transmembrane type-1" evidence="8">
    <location>
        <begin position="89"/>
        <end position="277"/>
    </location>
</feature>
<accession>A0ABX1R629</accession>
<comment type="similarity">
    <text evidence="7">Belongs to the binding-protein-dependent transport system permease family.</text>
</comment>
<dbReference type="PANTHER" id="PTHR43744:SF8">
    <property type="entry name" value="SN-GLYCEROL-3-PHOSPHATE TRANSPORT SYSTEM PERMEASE PROTEIN UGPE"/>
    <property type="match status" value="1"/>
</dbReference>
<evidence type="ECO:0000313" key="9">
    <source>
        <dbReference type="EMBL" id="NMH75822.1"/>
    </source>
</evidence>
<dbReference type="CDD" id="cd06261">
    <property type="entry name" value="TM_PBP2"/>
    <property type="match status" value="1"/>
</dbReference>
<dbReference type="PROSITE" id="PS50928">
    <property type="entry name" value="ABC_TM1"/>
    <property type="match status" value="1"/>
</dbReference>
<keyword evidence="2 7" id="KW-0813">Transport</keyword>
<keyword evidence="4 7" id="KW-0812">Transmembrane</keyword>
<evidence type="ECO:0000256" key="5">
    <source>
        <dbReference type="ARBA" id="ARBA00022989"/>
    </source>
</evidence>
<comment type="subcellular location">
    <subcellularLocation>
        <location evidence="1 7">Cell membrane</location>
        <topology evidence="1 7">Multi-pass membrane protein</topology>
    </subcellularLocation>
</comment>
<evidence type="ECO:0000256" key="4">
    <source>
        <dbReference type="ARBA" id="ARBA00022692"/>
    </source>
</evidence>
<keyword evidence="3" id="KW-1003">Cell membrane</keyword>
<dbReference type="InterPro" id="IPR035906">
    <property type="entry name" value="MetI-like_sf"/>
</dbReference>
<feature type="transmembrane region" description="Helical" evidence="7">
    <location>
        <begin position="124"/>
        <end position="147"/>
    </location>
</feature>
<name>A0ABX1R629_9PSEU</name>
<feature type="transmembrane region" description="Helical" evidence="7">
    <location>
        <begin position="94"/>
        <end position="117"/>
    </location>
</feature>
<dbReference type="PANTHER" id="PTHR43744">
    <property type="entry name" value="ABC TRANSPORTER PERMEASE PROTEIN MG189-RELATED-RELATED"/>
    <property type="match status" value="1"/>
</dbReference>
<protein>
    <submittedName>
        <fullName evidence="9">Carbohydrate ABC transporter permease</fullName>
    </submittedName>
</protein>
<dbReference type="RefSeq" id="WP_169393889.1">
    <property type="nucleotide sequence ID" value="NZ_BAAAJH010000023.1"/>
</dbReference>
<reference evidence="9 10" key="1">
    <citation type="submission" date="2020-04" db="EMBL/GenBank/DDBJ databases">
        <authorList>
            <person name="Klaysubun C."/>
            <person name="Duangmal K."/>
            <person name="Lipun K."/>
        </authorList>
    </citation>
    <scope>NUCLEOTIDE SEQUENCE [LARGE SCALE GENOMIC DNA]</scope>
    <source>
        <strain evidence="9 10">JCM 11839</strain>
    </source>
</reference>
<evidence type="ECO:0000259" key="8">
    <source>
        <dbReference type="PROSITE" id="PS50928"/>
    </source>
</evidence>
<dbReference type="Proteomes" id="UP001296706">
    <property type="component" value="Unassembled WGS sequence"/>
</dbReference>
<dbReference type="SUPFAM" id="SSF161098">
    <property type="entry name" value="MetI-like"/>
    <property type="match status" value="1"/>
</dbReference>
<dbReference type="Pfam" id="PF00528">
    <property type="entry name" value="BPD_transp_1"/>
    <property type="match status" value="1"/>
</dbReference>
<feature type="transmembrane region" description="Helical" evidence="7">
    <location>
        <begin position="30"/>
        <end position="51"/>
    </location>
</feature>
<keyword evidence="10" id="KW-1185">Reference proteome</keyword>
<sequence length="291" mass="31428">MAVIAGRAAALERAAPADEPVGTHSRTRAVVGHLALGTLGVLCAFPIYWLYATSLRAPQDIYSLAPLPWPLSAQSYVDAFRVLDVGGLLLNTTVMAVLIALGQLLTGLLAAYAFAAWEFRGKSLLYLAFVATWLVPFQVTMLPNYVLLSQLGVLNTIAGVVLPSLCTALGVILLRQHVQAFPTELLEAARLDGRGSWSTLWTVVVPNLRPALAALGILLFVNAWNEYFWPALVLQRSNAVLQLGLRSFMGTEGNDWGPMMATAGMACLPVLVLYLVLQRQIVNGFVRSGLK</sequence>
<comment type="caution">
    <text evidence="9">The sequence shown here is derived from an EMBL/GenBank/DDBJ whole genome shotgun (WGS) entry which is preliminary data.</text>
</comment>
<feature type="transmembrane region" description="Helical" evidence="7">
    <location>
        <begin position="200"/>
        <end position="224"/>
    </location>
</feature>
<evidence type="ECO:0000256" key="6">
    <source>
        <dbReference type="ARBA" id="ARBA00023136"/>
    </source>
</evidence>
<feature type="transmembrane region" description="Helical" evidence="7">
    <location>
        <begin position="153"/>
        <end position="174"/>
    </location>
</feature>
<dbReference type="Gene3D" id="1.10.3720.10">
    <property type="entry name" value="MetI-like"/>
    <property type="match status" value="1"/>
</dbReference>
<proteinExistence type="inferred from homology"/>
<keyword evidence="6 7" id="KW-0472">Membrane</keyword>
<dbReference type="EMBL" id="JAAXKY010000002">
    <property type="protein sequence ID" value="NMH75822.1"/>
    <property type="molecule type" value="Genomic_DNA"/>
</dbReference>
<dbReference type="InterPro" id="IPR000515">
    <property type="entry name" value="MetI-like"/>
</dbReference>